<protein>
    <submittedName>
        <fullName evidence="1">Uncharacterized protein</fullName>
    </submittedName>
</protein>
<dbReference type="EMBL" id="GGEC01065631">
    <property type="protein sequence ID" value="MBX46115.1"/>
    <property type="molecule type" value="Transcribed_RNA"/>
</dbReference>
<proteinExistence type="predicted"/>
<dbReference type="AlphaFoldDB" id="A0A2P2NUE9"/>
<organism evidence="1">
    <name type="scientific">Rhizophora mucronata</name>
    <name type="common">Asiatic mangrove</name>
    <dbReference type="NCBI Taxonomy" id="61149"/>
    <lineage>
        <taxon>Eukaryota</taxon>
        <taxon>Viridiplantae</taxon>
        <taxon>Streptophyta</taxon>
        <taxon>Embryophyta</taxon>
        <taxon>Tracheophyta</taxon>
        <taxon>Spermatophyta</taxon>
        <taxon>Magnoliopsida</taxon>
        <taxon>eudicotyledons</taxon>
        <taxon>Gunneridae</taxon>
        <taxon>Pentapetalae</taxon>
        <taxon>rosids</taxon>
        <taxon>fabids</taxon>
        <taxon>Malpighiales</taxon>
        <taxon>Rhizophoraceae</taxon>
        <taxon>Rhizophora</taxon>
    </lineage>
</organism>
<reference evidence="1" key="1">
    <citation type="submission" date="2018-02" db="EMBL/GenBank/DDBJ databases">
        <title>Rhizophora mucronata_Transcriptome.</title>
        <authorList>
            <person name="Meera S.P."/>
            <person name="Sreeshan A."/>
            <person name="Augustine A."/>
        </authorList>
    </citation>
    <scope>NUCLEOTIDE SEQUENCE</scope>
    <source>
        <tissue evidence="1">Leaf</tissue>
    </source>
</reference>
<name>A0A2P2NUE9_RHIMU</name>
<accession>A0A2P2NUE9</accession>
<sequence>MGLHNVAHMWPRKGGKSLPIFTALL</sequence>
<evidence type="ECO:0000313" key="1">
    <source>
        <dbReference type="EMBL" id="MBX46115.1"/>
    </source>
</evidence>